<dbReference type="AlphaFoldDB" id="A0A223S0C2"/>
<dbReference type="KEGG" id="ngv:CDO52_01140"/>
<protein>
    <submittedName>
        <fullName evidence="1">Uncharacterized protein</fullName>
    </submittedName>
</protein>
<gene>
    <name evidence="1" type="ORF">CDO52_01140</name>
</gene>
<keyword evidence="2" id="KW-1185">Reference proteome</keyword>
<dbReference type="EMBL" id="CP022753">
    <property type="protein sequence ID" value="ASU81582.1"/>
    <property type="molecule type" value="Genomic_DNA"/>
</dbReference>
<dbReference type="Proteomes" id="UP000215005">
    <property type="component" value="Chromosome"/>
</dbReference>
<accession>A0A223S0C2</accession>
<dbReference type="RefSeq" id="WP_026125955.1">
    <property type="nucleotide sequence ID" value="NZ_ANBG01000250.1"/>
</dbReference>
<reference evidence="1 2" key="1">
    <citation type="submission" date="2017-08" db="EMBL/GenBank/DDBJ databases">
        <title>The complete genome sequence of Nocardiopsis gilva YIM 90087.</title>
        <authorList>
            <person name="Yin M."/>
            <person name="Tang S."/>
        </authorList>
    </citation>
    <scope>NUCLEOTIDE SEQUENCE [LARGE SCALE GENOMIC DNA]</scope>
    <source>
        <strain evidence="1 2">YIM 90087</strain>
    </source>
</reference>
<proteinExistence type="predicted"/>
<dbReference type="OrthoDB" id="3502461at2"/>
<organism evidence="1 2">
    <name type="scientific">Nocardiopsis gilva YIM 90087</name>
    <dbReference type="NCBI Taxonomy" id="1235441"/>
    <lineage>
        <taxon>Bacteria</taxon>
        <taxon>Bacillati</taxon>
        <taxon>Actinomycetota</taxon>
        <taxon>Actinomycetes</taxon>
        <taxon>Streptosporangiales</taxon>
        <taxon>Nocardiopsidaceae</taxon>
        <taxon>Nocardiopsis</taxon>
    </lineage>
</organism>
<sequence>MSVDIGDRRRLTAAVLGEDAAPVADELPGRVARGVVLDITPHMLRIATPRGEEPFLFERSTTFWRGRDVDSSALLPGDDVVIRCAHGGRWVAERVWAQIARVTGVIAARDGDALEVDEGHGRPRRHVVIPYRASGRIGVRHPVLEPGYLFDAIGLWHDGAVHAMIPATTQAPYPVDEAPRRPPVHRFPGAVSGTVGWYDPALGRSTHVNPLARATGAAYPALDPGGDCGDVCDRGESCGPLPLLSIGTTFSLSNDCTGLSTALQVLSCGSAVGRFCDLCTACESEASGRIAQLTLMSYVALGGCPESGCFNATLTVG</sequence>
<evidence type="ECO:0000313" key="2">
    <source>
        <dbReference type="Proteomes" id="UP000215005"/>
    </source>
</evidence>
<evidence type="ECO:0000313" key="1">
    <source>
        <dbReference type="EMBL" id="ASU81582.1"/>
    </source>
</evidence>
<name>A0A223S0C2_9ACTN</name>